<name>A0ABW1SX92_9ACTN</name>
<dbReference type="SMART" id="SM00886">
    <property type="entry name" value="Dabb"/>
    <property type="match status" value="1"/>
</dbReference>
<dbReference type="EMBL" id="JBHSTI010000002">
    <property type="protein sequence ID" value="MFC6236513.1"/>
    <property type="molecule type" value="Genomic_DNA"/>
</dbReference>
<dbReference type="Gene3D" id="3.30.70.100">
    <property type="match status" value="1"/>
</dbReference>
<accession>A0ABW1SX92</accession>
<dbReference type="SUPFAM" id="SSF54909">
    <property type="entry name" value="Dimeric alpha+beta barrel"/>
    <property type="match status" value="1"/>
</dbReference>
<protein>
    <submittedName>
        <fullName evidence="2">Dabb family protein</fullName>
    </submittedName>
</protein>
<dbReference type="InterPro" id="IPR011008">
    <property type="entry name" value="Dimeric_a/b-barrel"/>
</dbReference>
<dbReference type="RefSeq" id="WP_386763556.1">
    <property type="nucleotide sequence ID" value="NZ_JBHSTI010000002.1"/>
</dbReference>
<dbReference type="PANTHER" id="PTHR37832">
    <property type="entry name" value="BLL2683 PROTEIN"/>
    <property type="match status" value="1"/>
</dbReference>
<evidence type="ECO:0000313" key="3">
    <source>
        <dbReference type="Proteomes" id="UP001596138"/>
    </source>
</evidence>
<feature type="domain" description="Stress-response A/B barrel" evidence="1">
    <location>
        <begin position="2"/>
        <end position="91"/>
    </location>
</feature>
<dbReference type="InterPro" id="IPR013097">
    <property type="entry name" value="Dabb"/>
</dbReference>
<proteinExistence type="predicted"/>
<dbReference type="Pfam" id="PF07876">
    <property type="entry name" value="Dabb"/>
    <property type="match status" value="1"/>
</dbReference>
<keyword evidence="3" id="KW-1185">Reference proteome</keyword>
<sequence length="93" mass="10039">MLTHVVSFTLTDPADAAETKSRIEALGPQIGAIRSIAAGIDMLGDPGAAHVVLISTHDDVDGLRAYQDHPVHQEFGAWIRDRMSAKTVVDFED</sequence>
<organism evidence="2 3">
    <name type="scientific">Longivirga aurantiaca</name>
    <dbReference type="NCBI Taxonomy" id="1837743"/>
    <lineage>
        <taxon>Bacteria</taxon>
        <taxon>Bacillati</taxon>
        <taxon>Actinomycetota</taxon>
        <taxon>Actinomycetes</taxon>
        <taxon>Sporichthyales</taxon>
        <taxon>Sporichthyaceae</taxon>
        <taxon>Longivirga</taxon>
    </lineage>
</organism>
<evidence type="ECO:0000313" key="2">
    <source>
        <dbReference type="EMBL" id="MFC6236513.1"/>
    </source>
</evidence>
<reference evidence="3" key="1">
    <citation type="journal article" date="2019" name="Int. J. Syst. Evol. Microbiol.">
        <title>The Global Catalogue of Microorganisms (GCM) 10K type strain sequencing project: providing services to taxonomists for standard genome sequencing and annotation.</title>
        <authorList>
            <consortium name="The Broad Institute Genomics Platform"/>
            <consortium name="The Broad Institute Genome Sequencing Center for Infectious Disease"/>
            <person name="Wu L."/>
            <person name="Ma J."/>
        </authorList>
    </citation>
    <scope>NUCLEOTIDE SEQUENCE [LARGE SCALE GENOMIC DNA]</scope>
    <source>
        <strain evidence="3">CGMCC 4.7317</strain>
    </source>
</reference>
<evidence type="ECO:0000259" key="1">
    <source>
        <dbReference type="PROSITE" id="PS51502"/>
    </source>
</evidence>
<dbReference type="PROSITE" id="PS51502">
    <property type="entry name" value="S_R_A_B_BARREL"/>
    <property type="match status" value="1"/>
</dbReference>
<dbReference type="PANTHER" id="PTHR37832:SF1">
    <property type="entry name" value="STRESS-RESPONSE A_B BARREL DOMAIN-CONTAINING PROTEIN"/>
    <property type="match status" value="1"/>
</dbReference>
<dbReference type="Proteomes" id="UP001596138">
    <property type="component" value="Unassembled WGS sequence"/>
</dbReference>
<comment type="caution">
    <text evidence="2">The sequence shown here is derived from an EMBL/GenBank/DDBJ whole genome shotgun (WGS) entry which is preliminary data.</text>
</comment>
<gene>
    <name evidence="2" type="ORF">ACFQGU_01385</name>
</gene>